<dbReference type="EMBL" id="SFCI01001288">
    <property type="protein sequence ID" value="TFY76188.1"/>
    <property type="molecule type" value="Genomic_DNA"/>
</dbReference>
<dbReference type="OrthoDB" id="5595695at2759"/>
<evidence type="ECO:0000313" key="1">
    <source>
        <dbReference type="EMBL" id="TFY76188.1"/>
    </source>
</evidence>
<keyword evidence="2" id="KW-1185">Reference proteome</keyword>
<accession>A0A4Y9ZRQ7</accession>
<sequence length="540" mass="59909">MTFCATFSDVMDEIVLAATDDLPGPPAPLLSLMLTCRKFHSLLEPTTNATLYSRLFRQKFDAGAIARRFSSNSVDASSLALELQQRFMMLRRIKRRQVDGPDVRDAFLTAYIMLAEDDGKNIAQLRWAGLSDFVTDYIRLHLHDGAVDGWPAENATTTLAVALFWQLTTRSALTAECDEVRKEISALLAPYALVGFRYPMVRPDLDRRPASRGPPTDNASPEHDVVLNTVYLGQSLALRLPPIGVYAIPSYIARLERSLLCVPLGTPNTRQEAIAHGVTGFTRMDVEEYNTQFVTRLHPSSAVGCMSSTSPRSERHDMDWSWITRRPCPDMQCGYKLGTLSGKWLGTLQLPFPHEYAFLEANGWNTSPLSNTVLMKRPLYCNLQEHYRSCESPGLSLALGLHKFLEGGPLPEGGITVQDAKSPSEVFYRTWDEDGDAIVDGPEPGSSESPACDLDVILTGTTDARHGQAWGAYQFFGGIRMRDGLVVLLRESGQQTEGGAANMRSLFIGYVLSSQNLVGRWRRVERVPAVEGIWALSKKE</sequence>
<organism evidence="1 2">
    <name type="scientific">Hericium alpestre</name>
    <dbReference type="NCBI Taxonomy" id="135208"/>
    <lineage>
        <taxon>Eukaryota</taxon>
        <taxon>Fungi</taxon>
        <taxon>Dikarya</taxon>
        <taxon>Basidiomycota</taxon>
        <taxon>Agaricomycotina</taxon>
        <taxon>Agaricomycetes</taxon>
        <taxon>Russulales</taxon>
        <taxon>Hericiaceae</taxon>
        <taxon>Hericium</taxon>
    </lineage>
</organism>
<dbReference type="AlphaFoldDB" id="A0A4Y9ZRQ7"/>
<dbReference type="Proteomes" id="UP000298061">
    <property type="component" value="Unassembled WGS sequence"/>
</dbReference>
<evidence type="ECO:0000313" key="2">
    <source>
        <dbReference type="Proteomes" id="UP000298061"/>
    </source>
</evidence>
<evidence type="ECO:0008006" key="3">
    <source>
        <dbReference type="Google" id="ProtNLM"/>
    </source>
</evidence>
<gene>
    <name evidence="1" type="ORF">EWM64_g7824</name>
</gene>
<proteinExistence type="predicted"/>
<name>A0A4Y9ZRQ7_9AGAM</name>
<comment type="caution">
    <text evidence="1">The sequence shown here is derived from an EMBL/GenBank/DDBJ whole genome shotgun (WGS) entry which is preliminary data.</text>
</comment>
<protein>
    <recommendedName>
        <fullName evidence="3">F-box domain-containing protein</fullName>
    </recommendedName>
</protein>
<reference evidence="1 2" key="1">
    <citation type="submission" date="2019-02" db="EMBL/GenBank/DDBJ databases">
        <title>Genome sequencing of the rare red list fungi Hericium alpestre (H. flagellum).</title>
        <authorList>
            <person name="Buettner E."/>
            <person name="Kellner H."/>
        </authorList>
    </citation>
    <scope>NUCLEOTIDE SEQUENCE [LARGE SCALE GENOMIC DNA]</scope>
    <source>
        <strain evidence="1 2">DSM 108284</strain>
    </source>
</reference>